<evidence type="ECO:0000313" key="2">
    <source>
        <dbReference type="EMBL" id="KAI0491735.1"/>
    </source>
</evidence>
<evidence type="ECO:0000313" key="3">
    <source>
        <dbReference type="Proteomes" id="UP000829196"/>
    </source>
</evidence>
<accession>A0A8T3ABL9</accession>
<evidence type="ECO:0000256" key="1">
    <source>
        <dbReference type="SAM" id="MobiDB-lite"/>
    </source>
</evidence>
<dbReference type="EMBL" id="JAGYWB010000018">
    <property type="protein sequence ID" value="KAI0491735.1"/>
    <property type="molecule type" value="Genomic_DNA"/>
</dbReference>
<comment type="caution">
    <text evidence="2">The sequence shown here is derived from an EMBL/GenBank/DDBJ whole genome shotgun (WGS) entry which is preliminary data.</text>
</comment>
<protein>
    <submittedName>
        <fullName evidence="2">Uncharacterized protein</fullName>
    </submittedName>
</protein>
<feature type="region of interest" description="Disordered" evidence="1">
    <location>
        <begin position="15"/>
        <end position="40"/>
    </location>
</feature>
<dbReference type="Proteomes" id="UP000829196">
    <property type="component" value="Unassembled WGS sequence"/>
</dbReference>
<dbReference type="AlphaFoldDB" id="A0A8T3ABL9"/>
<feature type="compositionally biased region" description="Basic residues" evidence="1">
    <location>
        <begin position="19"/>
        <end position="29"/>
    </location>
</feature>
<proteinExistence type="predicted"/>
<keyword evidence="3" id="KW-1185">Reference proteome</keyword>
<name>A0A8T3ABL9_DENNO</name>
<reference evidence="2" key="1">
    <citation type="journal article" date="2022" name="Front. Genet.">
        <title>Chromosome-Scale Assembly of the Dendrobium nobile Genome Provides Insights Into the Molecular Mechanism of the Biosynthesis of the Medicinal Active Ingredient of Dendrobium.</title>
        <authorList>
            <person name="Xu Q."/>
            <person name="Niu S.-C."/>
            <person name="Li K.-L."/>
            <person name="Zheng P.-J."/>
            <person name="Zhang X.-J."/>
            <person name="Jia Y."/>
            <person name="Liu Y."/>
            <person name="Niu Y.-X."/>
            <person name="Yu L.-H."/>
            <person name="Chen D.-F."/>
            <person name="Zhang G.-Q."/>
        </authorList>
    </citation>
    <scope>NUCLEOTIDE SEQUENCE</scope>
    <source>
        <tissue evidence="2">Leaf</tissue>
    </source>
</reference>
<sequence length="68" mass="7527">MTSHSTSPAITLFFNKLGQKTKPRTKKLTSRGLNKTEEGSVMPERNTAFVARSLRHGCSRSSSSRTKT</sequence>
<gene>
    <name evidence="2" type="ORF">KFK09_025995</name>
</gene>
<organism evidence="2 3">
    <name type="scientific">Dendrobium nobile</name>
    <name type="common">Orchid</name>
    <dbReference type="NCBI Taxonomy" id="94219"/>
    <lineage>
        <taxon>Eukaryota</taxon>
        <taxon>Viridiplantae</taxon>
        <taxon>Streptophyta</taxon>
        <taxon>Embryophyta</taxon>
        <taxon>Tracheophyta</taxon>
        <taxon>Spermatophyta</taxon>
        <taxon>Magnoliopsida</taxon>
        <taxon>Liliopsida</taxon>
        <taxon>Asparagales</taxon>
        <taxon>Orchidaceae</taxon>
        <taxon>Epidendroideae</taxon>
        <taxon>Malaxideae</taxon>
        <taxon>Dendrobiinae</taxon>
        <taxon>Dendrobium</taxon>
    </lineage>
</organism>